<keyword evidence="2" id="KW-0813">Transport</keyword>
<dbReference type="InterPro" id="IPR036942">
    <property type="entry name" value="Beta-barrel_TonB_sf"/>
</dbReference>
<organism evidence="8 9">
    <name type="scientific">Paraglaciecola algarum</name>
    <dbReference type="NCBI Taxonomy" id="3050085"/>
    <lineage>
        <taxon>Bacteria</taxon>
        <taxon>Pseudomonadati</taxon>
        <taxon>Pseudomonadota</taxon>
        <taxon>Gammaproteobacteria</taxon>
        <taxon>Alteromonadales</taxon>
        <taxon>Alteromonadaceae</taxon>
        <taxon>Paraglaciecola</taxon>
    </lineage>
</organism>
<evidence type="ECO:0000313" key="9">
    <source>
        <dbReference type="Proteomes" id="UP001521137"/>
    </source>
</evidence>
<comment type="caution">
    <text evidence="8">The sequence shown here is derived from an EMBL/GenBank/DDBJ whole genome shotgun (WGS) entry which is preliminary data.</text>
</comment>
<dbReference type="PANTHER" id="PTHR30069:SF29">
    <property type="entry name" value="HEMOGLOBIN AND HEMOGLOBIN-HAPTOGLOBIN-BINDING PROTEIN 1-RELATED"/>
    <property type="match status" value="1"/>
</dbReference>
<dbReference type="PANTHER" id="PTHR30069">
    <property type="entry name" value="TONB-DEPENDENT OUTER MEMBRANE RECEPTOR"/>
    <property type="match status" value="1"/>
</dbReference>
<keyword evidence="7" id="KW-0998">Cell outer membrane</keyword>
<accession>A0ABS9D7T7</accession>
<keyword evidence="4" id="KW-0812">Transmembrane</keyword>
<dbReference type="Proteomes" id="UP001521137">
    <property type="component" value="Unassembled WGS sequence"/>
</dbReference>
<name>A0ABS9D7T7_9ALTE</name>
<evidence type="ECO:0000256" key="6">
    <source>
        <dbReference type="ARBA" id="ARBA00023136"/>
    </source>
</evidence>
<evidence type="ECO:0000256" key="5">
    <source>
        <dbReference type="ARBA" id="ARBA00022729"/>
    </source>
</evidence>
<evidence type="ECO:0000313" key="8">
    <source>
        <dbReference type="EMBL" id="MCF2947874.1"/>
    </source>
</evidence>
<evidence type="ECO:0000256" key="3">
    <source>
        <dbReference type="ARBA" id="ARBA00022452"/>
    </source>
</evidence>
<sequence>MKNSKWVSVILSVGALDAVAQVAPQDTGKISATVEVEKIEVISTRPQGIHISSDQITTMPGGFGDPLKALDALPGVVLALPSSGGPIAQPAIRGSSPGDNQYESDFLPVGYVFHREGLSVFNPELIETFDLYTSSWSGQYNDSIGGVIKTQLRDPSFEQTNLILDLSQIRSGLLIESPISENIAFYASYRESLVHHFIDDITEDEDFVFSTPPRNHDYQAKLVWDINSNNTLRLVATGAEDIARIEFKPGSREVQRNPDLASGEGFTSKYDNVGVLLENQSGLGDTILALNILDTEVDIGEGIVEQSVSQNTESLFKWKTVTDLSFGQLGLGELSWGGHYRQQSLKHTNRSRLVTCVAEFSTCQSSALFPIVEDKVDLDVTSMAVFSDWAVPLSKHWDATFTLAVSRDDFTDQTQIEPRVAASYQLAADQRLRLSAGQYHQWFRDTDLLSPVFGNPELSLSEATMAGIAYEQSLQGGWDWKLDLYYKTLKNLPIPLSLQTQNPEDVGFSDKGEGEAVGAELFINKSLVDNWYGWFSLAYTKSERKNGANDQVINYEFDIPVIANLVAKYQWNDNWHFGIKWTYRSGRRYTDIIGATPVYSDADDPANVSDEPIFYQPTYGEFNALRRSAGHRIDVRVDYYTNVFGVPVNAYLDILNLLGNERLQEEEWNADYSDFIPDYEFPDEMFPGLGVSIRF</sequence>
<evidence type="ECO:0000256" key="1">
    <source>
        <dbReference type="ARBA" id="ARBA00004571"/>
    </source>
</evidence>
<dbReference type="SUPFAM" id="SSF56935">
    <property type="entry name" value="Porins"/>
    <property type="match status" value="1"/>
</dbReference>
<dbReference type="EMBL" id="JAKGAS010000003">
    <property type="protein sequence ID" value="MCF2947874.1"/>
    <property type="molecule type" value="Genomic_DNA"/>
</dbReference>
<keyword evidence="5" id="KW-0732">Signal</keyword>
<proteinExistence type="predicted"/>
<protein>
    <submittedName>
        <fullName evidence="8">TonB-dependent receptor plug domain-containing protein</fullName>
    </submittedName>
</protein>
<reference evidence="8 9" key="1">
    <citation type="submission" date="2022-01" db="EMBL/GenBank/DDBJ databases">
        <title>Paraglaciecola sp. G1-23.</title>
        <authorList>
            <person name="Jin M.S."/>
            <person name="Han D.M."/>
            <person name="Kim H.M."/>
            <person name="Jeon C.O."/>
        </authorList>
    </citation>
    <scope>NUCLEOTIDE SEQUENCE [LARGE SCALE GENOMIC DNA]</scope>
    <source>
        <strain evidence="8 9">G1-23</strain>
    </source>
</reference>
<keyword evidence="9" id="KW-1185">Reference proteome</keyword>
<evidence type="ECO:0000256" key="4">
    <source>
        <dbReference type="ARBA" id="ARBA00022692"/>
    </source>
</evidence>
<keyword evidence="6" id="KW-0472">Membrane</keyword>
<evidence type="ECO:0000256" key="2">
    <source>
        <dbReference type="ARBA" id="ARBA00022448"/>
    </source>
</evidence>
<dbReference type="RefSeq" id="WP_235311406.1">
    <property type="nucleotide sequence ID" value="NZ_JAKGAS010000003.1"/>
</dbReference>
<evidence type="ECO:0000256" key="7">
    <source>
        <dbReference type="ARBA" id="ARBA00023237"/>
    </source>
</evidence>
<gene>
    <name evidence="8" type="ORF">L0668_07135</name>
</gene>
<keyword evidence="8" id="KW-0675">Receptor</keyword>
<keyword evidence="3" id="KW-1134">Transmembrane beta strand</keyword>
<dbReference type="InterPro" id="IPR039426">
    <property type="entry name" value="TonB-dep_rcpt-like"/>
</dbReference>
<comment type="subcellular location">
    <subcellularLocation>
        <location evidence="1">Cell outer membrane</location>
        <topology evidence="1">Multi-pass membrane protein</topology>
    </subcellularLocation>
</comment>
<dbReference type="Gene3D" id="2.40.170.20">
    <property type="entry name" value="TonB-dependent receptor, beta-barrel domain"/>
    <property type="match status" value="1"/>
</dbReference>